<sequence>MTDEVPIIAFETETDFEQWLVSNHADAKALWMKIAKKASPYSTIDYQQALTLALCYGWIDGVKNKLDENYFLQRFTPRRPKSKWSRINREKAEVLMAEGRMHTAGLNEVEQARADGRWDAAYESSSRITVPEDFQAMLDEHPQAQAFFDTLSSTNRYAILYRLSTVKKEETRQRNMAKFLAMLLAKETIY</sequence>
<evidence type="ECO:0000313" key="1">
    <source>
        <dbReference type="EMBL" id="QPC82865.1"/>
    </source>
</evidence>
<accession>A0A7S8E9K2</accession>
<keyword evidence="2" id="KW-1185">Reference proteome</keyword>
<dbReference type="KEGG" id="pmet:G4Y79_00400"/>
<dbReference type="EMBL" id="CP062983">
    <property type="protein sequence ID" value="QPC82865.1"/>
    <property type="molecule type" value="Genomic_DNA"/>
</dbReference>
<gene>
    <name evidence="1" type="ORF">G4Y79_00400</name>
</gene>
<evidence type="ECO:0000313" key="2">
    <source>
        <dbReference type="Proteomes" id="UP000594468"/>
    </source>
</evidence>
<reference evidence="1 2" key="1">
    <citation type="submission" date="2020-02" db="EMBL/GenBank/DDBJ databases">
        <authorList>
            <person name="Zheng R.K."/>
            <person name="Sun C.M."/>
        </authorList>
    </citation>
    <scope>NUCLEOTIDE SEQUENCE [LARGE SCALE GENOMIC DNA]</scope>
    <source>
        <strain evidence="2">rifampicinis</strain>
    </source>
</reference>
<dbReference type="AlphaFoldDB" id="A0A7S8E9K2"/>
<dbReference type="Pfam" id="PF13376">
    <property type="entry name" value="OmdA"/>
    <property type="match status" value="1"/>
</dbReference>
<organism evidence="1 2">
    <name type="scientific">Phototrophicus methaneseepsis</name>
    <dbReference type="NCBI Taxonomy" id="2710758"/>
    <lineage>
        <taxon>Bacteria</taxon>
        <taxon>Bacillati</taxon>
        <taxon>Chloroflexota</taxon>
        <taxon>Candidatus Thermofontia</taxon>
        <taxon>Phototrophicales</taxon>
        <taxon>Phototrophicaceae</taxon>
        <taxon>Phototrophicus</taxon>
    </lineage>
</organism>
<protein>
    <submittedName>
        <fullName evidence="1">YdeI/OmpD-associated family protein</fullName>
    </submittedName>
</protein>
<dbReference type="RefSeq" id="WP_195170934.1">
    <property type="nucleotide sequence ID" value="NZ_CP062983.1"/>
</dbReference>
<dbReference type="Proteomes" id="UP000594468">
    <property type="component" value="Chromosome"/>
</dbReference>
<proteinExistence type="predicted"/>
<name>A0A7S8E9K2_9CHLR</name>